<feature type="transmembrane region" description="Helical" evidence="2">
    <location>
        <begin position="57"/>
        <end position="76"/>
    </location>
</feature>
<dbReference type="RefSeq" id="XP_068354176.1">
    <property type="nucleotide sequence ID" value="XM_068493852.1"/>
</dbReference>
<gene>
    <name evidence="3" type="ORF">TRFO_07715</name>
</gene>
<evidence type="ECO:0000256" key="1">
    <source>
        <dbReference type="SAM" id="MobiDB-lite"/>
    </source>
</evidence>
<dbReference type="EMBL" id="MLAK01000927">
    <property type="protein sequence ID" value="OHT01040.1"/>
    <property type="molecule type" value="Genomic_DNA"/>
</dbReference>
<organism evidence="3 4">
    <name type="scientific">Tritrichomonas foetus</name>
    <dbReference type="NCBI Taxonomy" id="1144522"/>
    <lineage>
        <taxon>Eukaryota</taxon>
        <taxon>Metamonada</taxon>
        <taxon>Parabasalia</taxon>
        <taxon>Tritrichomonadida</taxon>
        <taxon>Tritrichomonadidae</taxon>
        <taxon>Tritrichomonas</taxon>
    </lineage>
</organism>
<protein>
    <submittedName>
        <fullName evidence="3">Uncharacterized protein</fullName>
    </submittedName>
</protein>
<keyword evidence="2" id="KW-0812">Transmembrane</keyword>
<evidence type="ECO:0000313" key="3">
    <source>
        <dbReference type="EMBL" id="OHT01040.1"/>
    </source>
</evidence>
<keyword evidence="4" id="KW-1185">Reference proteome</keyword>
<reference evidence="3" key="1">
    <citation type="submission" date="2016-10" db="EMBL/GenBank/DDBJ databases">
        <authorList>
            <person name="Benchimol M."/>
            <person name="Almeida L.G."/>
            <person name="Vasconcelos A.T."/>
            <person name="Perreira-Neves A."/>
            <person name="Rosa I.A."/>
            <person name="Tasca T."/>
            <person name="Bogo M.R."/>
            <person name="de Souza W."/>
        </authorList>
    </citation>
    <scope>NUCLEOTIDE SEQUENCE [LARGE SCALE GENOMIC DNA]</scope>
    <source>
        <strain evidence="3">K</strain>
    </source>
</reference>
<dbReference type="GeneID" id="94828556"/>
<feature type="transmembrane region" description="Helical" evidence="2">
    <location>
        <begin position="82"/>
        <end position="101"/>
    </location>
</feature>
<keyword evidence="2" id="KW-0472">Membrane</keyword>
<dbReference type="Proteomes" id="UP000179807">
    <property type="component" value="Unassembled WGS sequence"/>
</dbReference>
<proteinExistence type="predicted"/>
<dbReference type="AlphaFoldDB" id="A0A1J4JRH4"/>
<keyword evidence="2" id="KW-1133">Transmembrane helix</keyword>
<comment type="caution">
    <text evidence="3">The sequence shown here is derived from an EMBL/GenBank/DDBJ whole genome shotgun (WGS) entry which is preliminary data.</text>
</comment>
<dbReference type="VEuPathDB" id="TrichDB:TRFO_07715"/>
<sequence length="158" mass="17229">MDFASLLGGFQTEPEEEPEQGEGVPLPPGFDRAPINFSSKEGKEQSRKISNEIGRSLAFSPLLSSLSIIITTAIGFKPAFMQLTDLFTLISTSLMAISTSLSKNHHLLFGNRITLIGIAFALLLFVLWRARAMDLLGDQTSPVSHSQAAPFIFTTKDD</sequence>
<accession>A0A1J4JRH4</accession>
<evidence type="ECO:0000256" key="2">
    <source>
        <dbReference type="SAM" id="Phobius"/>
    </source>
</evidence>
<name>A0A1J4JRH4_9EUKA</name>
<evidence type="ECO:0000313" key="4">
    <source>
        <dbReference type="Proteomes" id="UP000179807"/>
    </source>
</evidence>
<feature type="region of interest" description="Disordered" evidence="1">
    <location>
        <begin position="1"/>
        <end position="31"/>
    </location>
</feature>
<feature type="transmembrane region" description="Helical" evidence="2">
    <location>
        <begin position="113"/>
        <end position="130"/>
    </location>
</feature>